<dbReference type="PANTHER" id="PTHR47840:SF4">
    <property type="entry name" value="ZN(II)2CYS6 TRANSCRIPTION FACTOR (EUROFUNG)"/>
    <property type="match status" value="1"/>
</dbReference>
<organism evidence="1 2">
    <name type="scientific">Phaeosphaeria nodorum (strain SN15 / ATCC MYA-4574 / FGSC 10173)</name>
    <name type="common">Glume blotch fungus</name>
    <name type="synonym">Parastagonospora nodorum</name>
    <dbReference type="NCBI Taxonomy" id="321614"/>
    <lineage>
        <taxon>Eukaryota</taxon>
        <taxon>Fungi</taxon>
        <taxon>Dikarya</taxon>
        <taxon>Ascomycota</taxon>
        <taxon>Pezizomycotina</taxon>
        <taxon>Dothideomycetes</taxon>
        <taxon>Pleosporomycetidae</taxon>
        <taxon>Pleosporales</taxon>
        <taxon>Pleosporineae</taxon>
        <taxon>Phaeosphaeriaceae</taxon>
        <taxon>Parastagonospora</taxon>
    </lineage>
</organism>
<dbReference type="AlphaFoldDB" id="A0A7U2I6A2"/>
<keyword evidence="2" id="KW-1185">Reference proteome</keyword>
<dbReference type="CDD" id="cd12148">
    <property type="entry name" value="fungal_TF_MHR"/>
    <property type="match status" value="1"/>
</dbReference>
<protein>
    <recommendedName>
        <fullName evidence="3">Transcription factor domain-containing protein</fullName>
    </recommendedName>
</protein>
<dbReference type="VEuPathDB" id="FungiDB:JI435_101670"/>
<accession>A0A7U2I6A2</accession>
<evidence type="ECO:0008006" key="3">
    <source>
        <dbReference type="Google" id="ProtNLM"/>
    </source>
</evidence>
<evidence type="ECO:0000313" key="2">
    <source>
        <dbReference type="Proteomes" id="UP000663193"/>
    </source>
</evidence>
<reference evidence="2" key="1">
    <citation type="journal article" date="2021" name="BMC Genomics">
        <title>Chromosome-level genome assembly and manually-curated proteome of model necrotroph Parastagonospora nodorum Sn15 reveals a genome-wide trove of candidate effector homologs, and redundancy of virulence-related functions within an accessory chromosome.</title>
        <authorList>
            <person name="Bertazzoni S."/>
            <person name="Jones D.A.B."/>
            <person name="Phan H.T."/>
            <person name="Tan K.-C."/>
            <person name="Hane J.K."/>
        </authorList>
    </citation>
    <scope>NUCLEOTIDE SEQUENCE [LARGE SCALE GENOMIC DNA]</scope>
    <source>
        <strain evidence="2">SN15 / ATCC MYA-4574 / FGSC 10173)</strain>
    </source>
</reference>
<sequence>MDFPKKRKDAGIEARLSRVEKMLHQLLQNQKADARHTPAFLPNDTPQIKSPADPGFGSDEAALTPASTLQSPEIPLFNSYTGLARKLVEFWPSQADLLNIYALPISFSTHSHINLCIPSATMSSRETITTTQILQLPPPGCNPVLIARKLLFLGSLLQGAISAPQVSMSLRDRFKMIMSGAIDAAIRLVTTDDALTASVEGVECIMVEAMIHNYIGNLHRAWLAVRRASGVAQTIGLHKGHKSSAYIILDPKTRAEFDPDVLCFRIIEMDRYLSVTLGLAQSSLETRALEPDTLAQCHPIDRMARLQCNIAGRIMKYDHLLRPRKTPEFLTEMEALLQQAAHEMSPQWWTIPDLLSGHEDTTGNPLQDISRINYQFSHYHLVIRLHLPYMLGASQHAQSKIAAANAARETLSRYMIFRRWSSGHFYCRGVDYLAFIALAVLCLAHIDASSSTVQDDLLNSDVVKILAQSHLSDRGIMERTLDILKGMGSDTTASKLASIMQHILDVEAAAVSGVGYNAVAKHQDGQTEYYGRLEQDNVTLKLNIPYFGTITLLRKVASLATGTRPEQPQTMQWDYGWLQQPEISQRNHHTGDINACLTGSPLPTGDFGSTDDCTLQSINGSLFGSLFGCIEGQEAFLSLESLSTQVIDISPHT</sequence>
<name>A0A7U2I6A2_PHANO</name>
<dbReference type="OMA" id="MWHRIVS"/>
<proteinExistence type="predicted"/>
<dbReference type="Proteomes" id="UP000663193">
    <property type="component" value="Chromosome 15"/>
</dbReference>
<gene>
    <name evidence="1" type="ORF">JI435_101670</name>
</gene>
<evidence type="ECO:0000313" key="1">
    <source>
        <dbReference type="EMBL" id="QRD03380.1"/>
    </source>
</evidence>
<dbReference type="EMBL" id="CP069037">
    <property type="protein sequence ID" value="QRD03380.1"/>
    <property type="molecule type" value="Genomic_DNA"/>
</dbReference>
<dbReference type="OrthoDB" id="5392779at2759"/>
<dbReference type="RefSeq" id="XP_001800449.1">
    <property type="nucleotide sequence ID" value="XM_001800397.1"/>
</dbReference>
<dbReference type="PANTHER" id="PTHR47840">
    <property type="entry name" value="ZN(II)2CYS6 TRANSCRIPTION FACTOR (EUROFUNG)-RELATED"/>
    <property type="match status" value="1"/>
</dbReference>
<dbReference type="KEGG" id="pno:SNOG_10167"/>